<reference evidence="1 2" key="1">
    <citation type="submission" date="2018-05" db="EMBL/GenBank/DDBJ databases">
        <title>Marinilabilia rubrum sp. nov., isolated from saltern sediment.</title>
        <authorList>
            <person name="Zhang R."/>
        </authorList>
    </citation>
    <scope>NUCLEOTIDE SEQUENCE [LARGE SCALE GENOMIC DNA]</scope>
    <source>
        <strain evidence="1 2">WTE16</strain>
    </source>
</reference>
<proteinExistence type="predicted"/>
<dbReference type="AlphaFoldDB" id="A0A2U2B3G1"/>
<evidence type="ECO:0000313" key="2">
    <source>
        <dbReference type="Proteomes" id="UP000244956"/>
    </source>
</evidence>
<dbReference type="Proteomes" id="UP000244956">
    <property type="component" value="Unassembled WGS sequence"/>
</dbReference>
<protein>
    <recommendedName>
        <fullName evidence="3">DUF4249 domain-containing protein</fullName>
    </recommendedName>
</protein>
<keyword evidence="2" id="KW-1185">Reference proteome</keyword>
<organism evidence="1 2">
    <name type="scientific">Marinilabilia rubra</name>
    <dbReference type="NCBI Taxonomy" id="2162893"/>
    <lineage>
        <taxon>Bacteria</taxon>
        <taxon>Pseudomonadati</taxon>
        <taxon>Bacteroidota</taxon>
        <taxon>Bacteroidia</taxon>
        <taxon>Marinilabiliales</taxon>
        <taxon>Marinilabiliaceae</taxon>
        <taxon>Marinilabilia</taxon>
    </lineage>
</organism>
<accession>A0A2U2B3G1</accession>
<dbReference type="Pfam" id="PF14054">
    <property type="entry name" value="DUF4249"/>
    <property type="match status" value="1"/>
</dbReference>
<evidence type="ECO:0000313" key="1">
    <source>
        <dbReference type="EMBL" id="PWD97602.1"/>
    </source>
</evidence>
<gene>
    <name evidence="1" type="ORF">DDZ16_19880</name>
</gene>
<evidence type="ECO:0008006" key="3">
    <source>
        <dbReference type="Google" id="ProtNLM"/>
    </source>
</evidence>
<name>A0A2U2B3G1_9BACT</name>
<comment type="caution">
    <text evidence="1">The sequence shown here is derived from an EMBL/GenBank/DDBJ whole genome shotgun (WGS) entry which is preliminary data.</text>
</comment>
<dbReference type="EMBL" id="QEWP01000031">
    <property type="protein sequence ID" value="PWD97602.1"/>
    <property type="molecule type" value="Genomic_DNA"/>
</dbReference>
<sequence length="304" mass="34335">MLILLISKKTKTTQPELWQLKHIFLHIYLQLHIISNFKAMKIIQHIATYFLALMILSSCTEEIDIDLNSSDPQIVIEGSVSTTGESVIKITESVNFDESNDFPKVRNAFVEISDNLGNSEILLESSEGIYSTTSFGGVEGRTYSLNVQVDDKTLESVSNIPNHVSFDSLIVNKASVPGFPGAQENDLYYEVRVQYQDPADAVNFYRFVEIVNNEITNSYVFDDRLNNGEYVTVPLLNFSRELLPRDVLEIEMQCIDEFVYEYFNSFGNTQGSSATPANPYTNILGSELGYFNAHTSEVKKKIIE</sequence>
<dbReference type="InterPro" id="IPR025345">
    <property type="entry name" value="DUF4249"/>
</dbReference>